<sequence length="89" mass="10341">MPVIQNEKFLLIGMMFQTVRVMSFPAHMMNLWWANDDLSLFSRRIRAFDPTSEEASVIIDADIVMAKNEPKVLKKHSIWPAVRLNSHID</sequence>
<keyword evidence="2" id="KW-1185">Reference proteome</keyword>
<accession>A0A4Y2LJE2</accession>
<dbReference type="AlphaFoldDB" id="A0A4Y2LJE2"/>
<dbReference type="EMBL" id="BGPR01005960">
    <property type="protein sequence ID" value="GBN14881.1"/>
    <property type="molecule type" value="Genomic_DNA"/>
</dbReference>
<name>A0A4Y2LJE2_ARAVE</name>
<organism evidence="1 2">
    <name type="scientific">Araneus ventricosus</name>
    <name type="common">Orbweaver spider</name>
    <name type="synonym">Epeira ventricosa</name>
    <dbReference type="NCBI Taxonomy" id="182803"/>
    <lineage>
        <taxon>Eukaryota</taxon>
        <taxon>Metazoa</taxon>
        <taxon>Ecdysozoa</taxon>
        <taxon>Arthropoda</taxon>
        <taxon>Chelicerata</taxon>
        <taxon>Arachnida</taxon>
        <taxon>Araneae</taxon>
        <taxon>Araneomorphae</taxon>
        <taxon>Entelegynae</taxon>
        <taxon>Araneoidea</taxon>
        <taxon>Araneidae</taxon>
        <taxon>Araneus</taxon>
    </lineage>
</organism>
<protein>
    <submittedName>
        <fullName evidence="1">Uncharacterized protein</fullName>
    </submittedName>
</protein>
<dbReference type="Proteomes" id="UP000499080">
    <property type="component" value="Unassembled WGS sequence"/>
</dbReference>
<evidence type="ECO:0000313" key="2">
    <source>
        <dbReference type="Proteomes" id="UP000499080"/>
    </source>
</evidence>
<dbReference type="OrthoDB" id="6436861at2759"/>
<proteinExistence type="predicted"/>
<evidence type="ECO:0000313" key="1">
    <source>
        <dbReference type="EMBL" id="GBN14881.1"/>
    </source>
</evidence>
<gene>
    <name evidence="1" type="ORF">AVEN_207301_1</name>
</gene>
<comment type="caution">
    <text evidence="1">The sequence shown here is derived from an EMBL/GenBank/DDBJ whole genome shotgun (WGS) entry which is preliminary data.</text>
</comment>
<reference evidence="1 2" key="1">
    <citation type="journal article" date="2019" name="Sci. Rep.">
        <title>Orb-weaving spider Araneus ventricosus genome elucidates the spidroin gene catalogue.</title>
        <authorList>
            <person name="Kono N."/>
            <person name="Nakamura H."/>
            <person name="Ohtoshi R."/>
            <person name="Moran D.A.P."/>
            <person name="Shinohara A."/>
            <person name="Yoshida Y."/>
            <person name="Fujiwara M."/>
            <person name="Mori M."/>
            <person name="Tomita M."/>
            <person name="Arakawa K."/>
        </authorList>
    </citation>
    <scope>NUCLEOTIDE SEQUENCE [LARGE SCALE GENOMIC DNA]</scope>
</reference>